<feature type="compositionally biased region" description="Low complexity" evidence="2">
    <location>
        <begin position="99"/>
        <end position="114"/>
    </location>
</feature>
<proteinExistence type="predicted"/>
<dbReference type="PROSITE" id="PS50157">
    <property type="entry name" value="ZINC_FINGER_C2H2_2"/>
    <property type="match status" value="1"/>
</dbReference>
<feature type="compositionally biased region" description="Low complexity" evidence="2">
    <location>
        <begin position="151"/>
        <end position="230"/>
    </location>
</feature>
<evidence type="ECO:0000256" key="1">
    <source>
        <dbReference type="PROSITE-ProRule" id="PRU00042"/>
    </source>
</evidence>
<feature type="domain" description="C2H2-type" evidence="3">
    <location>
        <begin position="439"/>
        <end position="467"/>
    </location>
</feature>
<feature type="region of interest" description="Disordered" evidence="2">
    <location>
        <begin position="297"/>
        <end position="423"/>
    </location>
</feature>
<dbReference type="AlphaFoldDB" id="A0A6P4DX62"/>
<dbReference type="InterPro" id="IPR013087">
    <property type="entry name" value="Znf_C2H2_type"/>
</dbReference>
<dbReference type="InterPro" id="IPR040436">
    <property type="entry name" value="Disconnected-like"/>
</dbReference>
<feature type="region of interest" description="Disordered" evidence="2">
    <location>
        <begin position="615"/>
        <end position="670"/>
    </location>
</feature>
<feature type="compositionally biased region" description="Polar residues" evidence="2">
    <location>
        <begin position="384"/>
        <end position="396"/>
    </location>
</feature>
<reference evidence="4" key="1">
    <citation type="submission" date="2025-08" db="UniProtKB">
        <authorList>
            <consortium name="RefSeq"/>
        </authorList>
    </citation>
    <scope>IDENTIFICATION</scope>
</reference>
<dbReference type="PANTHER" id="PTHR15021">
    <property type="entry name" value="DISCONNECTED-RELATED"/>
    <property type="match status" value="1"/>
</dbReference>
<protein>
    <submittedName>
        <fullName evidence="4">Trithorax group protein osa-like</fullName>
    </submittedName>
</protein>
<keyword evidence="1" id="KW-0862">Zinc</keyword>
<feature type="region of interest" description="Disordered" evidence="2">
    <location>
        <begin position="1"/>
        <end position="134"/>
    </location>
</feature>
<dbReference type="PROSITE" id="PS00028">
    <property type="entry name" value="ZINC_FINGER_C2H2_1"/>
    <property type="match status" value="1"/>
</dbReference>
<feature type="compositionally biased region" description="Basic residues" evidence="2">
    <location>
        <begin position="269"/>
        <end position="285"/>
    </location>
</feature>
<dbReference type="RefSeq" id="XP_016970067.1">
    <property type="nucleotide sequence ID" value="XM_017114578.1"/>
</dbReference>
<dbReference type="Gene3D" id="3.30.160.60">
    <property type="entry name" value="Classic Zinc Finger"/>
    <property type="match status" value="1"/>
</dbReference>
<dbReference type="OrthoDB" id="10070972at2759"/>
<dbReference type="GO" id="GO:0008270">
    <property type="term" value="F:zinc ion binding"/>
    <property type="evidence" value="ECO:0007669"/>
    <property type="project" value="UniProtKB-KW"/>
</dbReference>
<dbReference type="SMART" id="SM00355">
    <property type="entry name" value="ZnF_C2H2"/>
    <property type="match status" value="2"/>
</dbReference>
<feature type="compositionally biased region" description="Gly residues" evidence="2">
    <location>
        <begin position="405"/>
        <end position="414"/>
    </location>
</feature>
<organism evidence="4">
    <name type="scientific">Drosophila rhopaloa</name>
    <name type="common">Fruit fly</name>
    <dbReference type="NCBI Taxonomy" id="1041015"/>
    <lineage>
        <taxon>Eukaryota</taxon>
        <taxon>Metazoa</taxon>
        <taxon>Ecdysozoa</taxon>
        <taxon>Arthropoda</taxon>
        <taxon>Hexapoda</taxon>
        <taxon>Insecta</taxon>
        <taxon>Pterygota</taxon>
        <taxon>Neoptera</taxon>
        <taxon>Endopterygota</taxon>
        <taxon>Diptera</taxon>
        <taxon>Brachycera</taxon>
        <taxon>Muscomorpha</taxon>
        <taxon>Ephydroidea</taxon>
        <taxon>Drosophilidae</taxon>
        <taxon>Drosophila</taxon>
        <taxon>Sophophora</taxon>
    </lineage>
</organism>
<feature type="region of interest" description="Disordered" evidence="2">
    <location>
        <begin position="482"/>
        <end position="522"/>
    </location>
</feature>
<keyword evidence="1" id="KW-0479">Metal-binding</keyword>
<gene>
    <name evidence="4" type="primary">LOC108037908</name>
</gene>
<feature type="compositionally biased region" description="Gly residues" evidence="2">
    <location>
        <begin position="334"/>
        <end position="346"/>
    </location>
</feature>
<keyword evidence="1" id="KW-0863">Zinc-finger</keyword>
<evidence type="ECO:0000313" key="4">
    <source>
        <dbReference type="RefSeq" id="XP_016970067.1"/>
    </source>
</evidence>
<dbReference type="PANTHER" id="PTHR15021:SF0">
    <property type="entry name" value="DISCO-RELATED, ISOFORM A-RELATED"/>
    <property type="match status" value="1"/>
</dbReference>
<evidence type="ECO:0000259" key="3">
    <source>
        <dbReference type="PROSITE" id="PS50157"/>
    </source>
</evidence>
<feature type="compositionally biased region" description="Pro residues" evidence="2">
    <location>
        <begin position="300"/>
        <end position="318"/>
    </location>
</feature>
<feature type="compositionally biased region" description="Basic and acidic residues" evidence="2">
    <location>
        <begin position="76"/>
        <end position="89"/>
    </location>
</feature>
<sequence>MNIGHEKHPHFRPHPQLQSSSRAAEAHRLAARGSVSPSRSYLPTPAAHRHPLPGHERRHHPHPHPQHHPLPPHLPPADERSGADHDHLSPESGPMVMTPSRRSSPPLPPLSLSHSHSHSHSHAHGHGHHHPLPLALPLRHPLALNAGAGGQQQQQHSPSRSSQTPQPPSQSQSQPQSPAQSMSAHFSQLAHAQLHLQSQLQQKLSASRNSGGSGSGASPDSLNALNPLNPLSDLQNMQPFDFRKISSAALSAFAGPLPLPQSPTEFGHHHQQHHQQHQQHQHHLHRSNQFFNAMAMAYHLPPPPPPPPPESRSPPPPGVAQYPHPHPHPHPHQGGSGAGSGSGSGAAGEECGGKRGSDKGSASGSASGSGSCSNSGSNSGAGSQRMTRLALSSNMRASRKTHSPGGNGAAGGGNKRQWGSMPANLGTQFIDPVTGKKRVQCNVCLKTFCDKGALKIHFSAVHLREMHKCTVDGCSMMFSSRRSRNRHSANPNPKLHSPHLRRKISPHDGRSAQPHPLLLQTPNGLMAGLAPFGSFPLLTPPPDLRHHAMGAGSGSAGGGGGAAGGVGALELKHGQDYLQRSYLDAGRFEGQRHKLTLDNEHTEDEDDDEILEVGIHMAGDDDDDEADEEDDDDDPDGIVVVGDELDSISIPLDHENDNENDESDERSTSA</sequence>
<feature type="non-terminal residue" evidence="4">
    <location>
        <position position="670"/>
    </location>
</feature>
<feature type="compositionally biased region" description="Acidic residues" evidence="2">
    <location>
        <begin position="620"/>
        <end position="636"/>
    </location>
</feature>
<feature type="compositionally biased region" description="Low complexity" evidence="2">
    <location>
        <begin position="359"/>
        <end position="383"/>
    </location>
</feature>
<feature type="region of interest" description="Disordered" evidence="2">
    <location>
        <begin position="147"/>
        <end position="230"/>
    </location>
</feature>
<feature type="compositionally biased region" description="Basic residues" evidence="2">
    <location>
        <begin position="47"/>
        <end position="67"/>
    </location>
</feature>
<evidence type="ECO:0000256" key="2">
    <source>
        <dbReference type="SAM" id="MobiDB-lite"/>
    </source>
</evidence>
<dbReference type="GO" id="GO:0006355">
    <property type="term" value="P:regulation of DNA-templated transcription"/>
    <property type="evidence" value="ECO:0007669"/>
    <property type="project" value="TreeGrafter"/>
</dbReference>
<accession>A0A6P4DX62</accession>
<feature type="compositionally biased region" description="Basic residues" evidence="2">
    <location>
        <begin position="115"/>
        <end position="131"/>
    </location>
</feature>
<feature type="region of interest" description="Disordered" evidence="2">
    <location>
        <begin position="254"/>
        <end position="285"/>
    </location>
</feature>
<dbReference type="GO" id="GO:0005634">
    <property type="term" value="C:nucleus"/>
    <property type="evidence" value="ECO:0007669"/>
    <property type="project" value="TreeGrafter"/>
</dbReference>
<name>A0A6P4DX62_DRORH</name>